<evidence type="ECO:0000259" key="2">
    <source>
        <dbReference type="Pfam" id="PF03235"/>
    </source>
</evidence>
<evidence type="ECO:0000256" key="1">
    <source>
        <dbReference type="SAM" id="MobiDB-lite"/>
    </source>
</evidence>
<proteinExistence type="predicted"/>
<dbReference type="Proteomes" id="UP001194468">
    <property type="component" value="Unassembled WGS sequence"/>
</dbReference>
<feature type="domain" description="GmrSD restriction endonucleases N-terminal" evidence="2">
    <location>
        <begin position="62"/>
        <end position="156"/>
    </location>
</feature>
<feature type="region of interest" description="Disordered" evidence="1">
    <location>
        <begin position="1"/>
        <end position="34"/>
    </location>
</feature>
<gene>
    <name evidence="3" type="ORF">L210DRAFT_3447224</name>
</gene>
<dbReference type="EMBL" id="WHUW01000010">
    <property type="protein sequence ID" value="KAF8441494.1"/>
    <property type="molecule type" value="Genomic_DNA"/>
</dbReference>
<reference evidence="3" key="2">
    <citation type="journal article" date="2020" name="Nat. Commun.">
        <title>Large-scale genome sequencing of mycorrhizal fungi provides insights into the early evolution of symbiotic traits.</title>
        <authorList>
            <person name="Miyauchi S."/>
            <person name="Kiss E."/>
            <person name="Kuo A."/>
            <person name="Drula E."/>
            <person name="Kohler A."/>
            <person name="Sanchez-Garcia M."/>
            <person name="Morin E."/>
            <person name="Andreopoulos B."/>
            <person name="Barry K.W."/>
            <person name="Bonito G."/>
            <person name="Buee M."/>
            <person name="Carver A."/>
            <person name="Chen C."/>
            <person name="Cichocki N."/>
            <person name="Clum A."/>
            <person name="Culley D."/>
            <person name="Crous P.W."/>
            <person name="Fauchery L."/>
            <person name="Girlanda M."/>
            <person name="Hayes R.D."/>
            <person name="Keri Z."/>
            <person name="LaButti K."/>
            <person name="Lipzen A."/>
            <person name="Lombard V."/>
            <person name="Magnuson J."/>
            <person name="Maillard F."/>
            <person name="Murat C."/>
            <person name="Nolan M."/>
            <person name="Ohm R.A."/>
            <person name="Pangilinan J."/>
            <person name="Pereira M.F."/>
            <person name="Perotto S."/>
            <person name="Peter M."/>
            <person name="Pfister S."/>
            <person name="Riley R."/>
            <person name="Sitrit Y."/>
            <person name="Stielow J.B."/>
            <person name="Szollosi G."/>
            <person name="Zifcakova L."/>
            <person name="Stursova M."/>
            <person name="Spatafora J.W."/>
            <person name="Tedersoo L."/>
            <person name="Vaario L.M."/>
            <person name="Yamada A."/>
            <person name="Yan M."/>
            <person name="Wang P."/>
            <person name="Xu J."/>
            <person name="Bruns T."/>
            <person name="Baldrian P."/>
            <person name="Vilgalys R."/>
            <person name="Dunand C."/>
            <person name="Henrissat B."/>
            <person name="Grigoriev I.V."/>
            <person name="Hibbett D."/>
            <person name="Nagy L.G."/>
            <person name="Martin F.M."/>
        </authorList>
    </citation>
    <scope>NUCLEOTIDE SEQUENCE</scope>
    <source>
        <strain evidence="3">BED1</strain>
    </source>
</reference>
<comment type="caution">
    <text evidence="3">The sequence shown here is derived from an EMBL/GenBank/DDBJ whole genome shotgun (WGS) entry which is preliminary data.</text>
</comment>
<reference evidence="3" key="1">
    <citation type="submission" date="2019-10" db="EMBL/GenBank/DDBJ databases">
        <authorList>
            <consortium name="DOE Joint Genome Institute"/>
            <person name="Kuo A."/>
            <person name="Miyauchi S."/>
            <person name="Kiss E."/>
            <person name="Drula E."/>
            <person name="Kohler A."/>
            <person name="Sanchez-Garcia M."/>
            <person name="Andreopoulos B."/>
            <person name="Barry K.W."/>
            <person name="Bonito G."/>
            <person name="Buee M."/>
            <person name="Carver A."/>
            <person name="Chen C."/>
            <person name="Cichocki N."/>
            <person name="Clum A."/>
            <person name="Culley D."/>
            <person name="Crous P.W."/>
            <person name="Fauchery L."/>
            <person name="Girlanda M."/>
            <person name="Hayes R."/>
            <person name="Keri Z."/>
            <person name="LaButti K."/>
            <person name="Lipzen A."/>
            <person name="Lombard V."/>
            <person name="Magnuson J."/>
            <person name="Maillard F."/>
            <person name="Morin E."/>
            <person name="Murat C."/>
            <person name="Nolan M."/>
            <person name="Ohm R."/>
            <person name="Pangilinan J."/>
            <person name="Pereira M."/>
            <person name="Perotto S."/>
            <person name="Peter M."/>
            <person name="Riley R."/>
            <person name="Sitrit Y."/>
            <person name="Stielow B."/>
            <person name="Szollosi G."/>
            <person name="Zifcakova L."/>
            <person name="Stursova M."/>
            <person name="Spatafora J.W."/>
            <person name="Tedersoo L."/>
            <person name="Vaario L.-M."/>
            <person name="Yamada A."/>
            <person name="Yan M."/>
            <person name="Wang P."/>
            <person name="Xu J."/>
            <person name="Bruns T."/>
            <person name="Baldrian P."/>
            <person name="Vilgalys R."/>
            <person name="Henrissat B."/>
            <person name="Grigoriev I.V."/>
            <person name="Hibbett D."/>
            <person name="Nagy L.G."/>
            <person name="Martin F.M."/>
        </authorList>
    </citation>
    <scope>NUCLEOTIDE SEQUENCE</scope>
    <source>
        <strain evidence="3">BED1</strain>
    </source>
</reference>
<accession>A0AAD4GFT9</accession>
<evidence type="ECO:0000313" key="3">
    <source>
        <dbReference type="EMBL" id="KAF8441494.1"/>
    </source>
</evidence>
<protein>
    <recommendedName>
        <fullName evidence="2">GmrSD restriction endonucleases N-terminal domain-containing protein</fullName>
    </recommendedName>
</protein>
<feature type="region of interest" description="Disordered" evidence="1">
    <location>
        <begin position="388"/>
        <end position="435"/>
    </location>
</feature>
<sequence>MTRVPAANITEKSESQDKDVDELDDDFASDDDNADPNVFRISHALTPPSAMSYSAAELHSFIHEGYIDLNPSYQRDVVWPESKQIGLVDSIFRNFYVPPVIFAVQKDDEGETVRVCVDGKQRLTSIQKFLDGLIPHRDAHTKKSFWFVRSESQRTTRLEIPEQWKRRFAETRITCVEYHNLAPGTEREIFQRVQLGMSLTAAEKLQAISSPWADWIGDLEMRHVNCEGGLAAVLEWDTRRGRDFQCIAQLVYCCDLLPEHALPTAAKLEKWLSRVDKPNQVFKNNIGDVLNEFGYIAMTPALKAAFEKVDKRVAPVEFVFIGTLLYVLREHSHQDRAKAVLHMRLRIREQFRDVRNNGNVGKALWNVIDSLMGPSGLKVLNANKAYSIAPPSSQRKRKKAADDSEDEEYHPSPVKTLSQSVKTRGKARKNLKEEE</sequence>
<dbReference type="AlphaFoldDB" id="A0AAD4GFT9"/>
<name>A0AAD4GFT9_BOLED</name>
<organism evidence="3 4">
    <name type="scientific">Boletus edulis BED1</name>
    <dbReference type="NCBI Taxonomy" id="1328754"/>
    <lineage>
        <taxon>Eukaryota</taxon>
        <taxon>Fungi</taxon>
        <taxon>Dikarya</taxon>
        <taxon>Basidiomycota</taxon>
        <taxon>Agaricomycotina</taxon>
        <taxon>Agaricomycetes</taxon>
        <taxon>Agaricomycetidae</taxon>
        <taxon>Boletales</taxon>
        <taxon>Boletineae</taxon>
        <taxon>Boletaceae</taxon>
        <taxon>Boletoideae</taxon>
        <taxon>Boletus</taxon>
    </lineage>
</organism>
<dbReference type="PANTHER" id="PTHR39639:SF1">
    <property type="entry name" value="DUF262 DOMAIN-CONTAINING PROTEIN"/>
    <property type="match status" value="1"/>
</dbReference>
<keyword evidence="4" id="KW-1185">Reference proteome</keyword>
<feature type="compositionally biased region" description="Acidic residues" evidence="1">
    <location>
        <begin position="19"/>
        <end position="34"/>
    </location>
</feature>
<dbReference type="InterPro" id="IPR004919">
    <property type="entry name" value="GmrSD_N"/>
</dbReference>
<dbReference type="PANTHER" id="PTHR39639">
    <property type="entry name" value="CHROMOSOME 16, WHOLE GENOME SHOTGUN SEQUENCE"/>
    <property type="match status" value="1"/>
</dbReference>
<evidence type="ECO:0000313" key="4">
    <source>
        <dbReference type="Proteomes" id="UP001194468"/>
    </source>
</evidence>
<dbReference type="Pfam" id="PF03235">
    <property type="entry name" value="GmrSD_N"/>
    <property type="match status" value="1"/>
</dbReference>